<keyword evidence="4" id="KW-0862">Zinc</keyword>
<keyword evidence="4" id="KW-0002">3D-structure</keyword>
<dbReference type="PANTHER" id="PTHR11820">
    <property type="entry name" value="ACYLPYRUVASE"/>
    <property type="match status" value="1"/>
</dbReference>
<feature type="binding site" evidence="4">
    <location>
        <position position="69"/>
    </location>
    <ligand>
        <name>Zn(2+)</name>
        <dbReference type="ChEBI" id="CHEBI:29105"/>
    </ligand>
</feature>
<dbReference type="PDBsum" id="3V77"/>
<dbReference type="GO" id="GO:0018773">
    <property type="term" value="F:acetylpyruvate hydrolase activity"/>
    <property type="evidence" value="ECO:0007669"/>
    <property type="project" value="TreeGrafter"/>
</dbReference>
<name>D2YW46_OLEAN</name>
<dbReference type="NCBIfam" id="NF007967">
    <property type="entry name" value="PRK10691.1"/>
    <property type="match status" value="1"/>
</dbReference>
<protein>
    <submittedName>
        <fullName evidence="3">Putative fumarylacetoacetate isomerase/hydrolase</fullName>
    </submittedName>
</protein>
<dbReference type="SUPFAM" id="SSF56529">
    <property type="entry name" value="FAH"/>
    <property type="match status" value="1"/>
</dbReference>
<dbReference type="InterPro" id="IPR036663">
    <property type="entry name" value="Fumarylacetoacetase_C_sf"/>
</dbReference>
<dbReference type="AlphaFoldDB" id="D2YW46"/>
<organism>
    <name type="scientific">Oleispira antarctica</name>
    <dbReference type="NCBI Taxonomy" id="188908"/>
    <lineage>
        <taxon>Bacteria</taxon>
        <taxon>Pseudomonadati</taxon>
        <taxon>Pseudomonadota</taxon>
        <taxon>Gammaproteobacteria</taxon>
        <taxon>Oceanospirillales</taxon>
        <taxon>Oceanospirillaceae</taxon>
        <taxon>Oleispira</taxon>
    </lineage>
</organism>
<dbReference type="GO" id="GO:0046872">
    <property type="term" value="F:metal ion binding"/>
    <property type="evidence" value="ECO:0007669"/>
    <property type="project" value="UniProtKB-KW"/>
</dbReference>
<dbReference type="InterPro" id="IPR011234">
    <property type="entry name" value="Fumarylacetoacetase-like_C"/>
</dbReference>
<evidence type="ECO:0000259" key="2">
    <source>
        <dbReference type="Pfam" id="PF01557"/>
    </source>
</evidence>
<proteinExistence type="evidence at protein level"/>
<evidence type="ECO:0000256" key="1">
    <source>
        <dbReference type="ARBA" id="ARBA00022723"/>
    </source>
</evidence>
<evidence type="ECO:0000313" key="3">
    <source>
        <dbReference type="PDB" id="3V77"/>
    </source>
</evidence>
<keyword evidence="1 4" id="KW-0479">Metal-binding</keyword>
<reference evidence="4" key="1">
    <citation type="journal article" date="2013" name="Nat. Commun.">
        <title>Genome sequence and functional genomic analysis of the oil-degrading bacterium Oleispira antarctica.</title>
        <authorList>
            <person name="Kube M."/>
            <person name="Chernikova T.N."/>
            <person name="Al-Ramahi Y."/>
            <person name="Beloqui A."/>
            <person name="Lopez-Cortez N."/>
            <person name="Guazzaroni M.E."/>
            <person name="Heipieper H.J."/>
            <person name="Klages S."/>
            <person name="Kotsyurbenko O.R."/>
            <person name="Langer I."/>
            <person name="Nechitaylo T.Y."/>
            <person name="Lunsdorf H."/>
            <person name="Fernandez M."/>
            <person name="Juarez S."/>
            <person name="Ciordia S."/>
            <person name="Singer A."/>
            <person name="Kagan O."/>
            <person name="Egorova O."/>
            <person name="Petit P.A."/>
            <person name="Stogios P."/>
            <person name="Kim Y."/>
            <person name="Tchigvintsev A."/>
            <person name="Flick R."/>
            <person name="Denaro R."/>
            <person name="Genovese M."/>
            <person name="Albar J.P."/>
            <person name="Reva O.N."/>
            <person name="Martinez-Gomariz M."/>
            <person name="Tran H."/>
            <person name="Ferrer M."/>
            <person name="Savchenko A."/>
            <person name="Yakunin A.F."/>
            <person name="Yakimov M.M."/>
            <person name="Golyshina O.V."/>
            <person name="Reinhardt R."/>
            <person name="Golyshin P.N."/>
        </authorList>
    </citation>
    <scope>X-RAY CRYSTALLOGRAPHY (2.10 ANGSTROMS) IN COMPLEX WITH ZN(2+)</scope>
</reference>
<feature type="domain" description="Fumarylacetoacetase-like C-terminal" evidence="2">
    <location>
        <begin position="17"/>
        <end position="209"/>
    </location>
</feature>
<feature type="binding site" evidence="4">
    <location>
        <position position="71"/>
    </location>
    <ligand>
        <name>Zn(2+)</name>
        <dbReference type="ChEBI" id="CHEBI:29105"/>
    </ligand>
</feature>
<dbReference type="Gene3D" id="3.90.850.10">
    <property type="entry name" value="Fumarylacetoacetase-like, C-terminal domain"/>
    <property type="match status" value="1"/>
</dbReference>
<evidence type="ECO:0007829" key="4">
    <source>
        <dbReference type="PDB" id="3V77"/>
    </source>
</evidence>
<feature type="binding site" evidence="4">
    <location>
        <position position="100"/>
    </location>
    <ligand>
        <name>Zn(2+)</name>
        <dbReference type="ChEBI" id="CHEBI:29105"/>
    </ligand>
</feature>
<accession>D2YW46</accession>
<dbReference type="SMR" id="D2YW46"/>
<sequence length="224" mass="23979">MAELILNQRPYPRDLGKIVCVGRNYAAHAKELNNPIPSSPILFIKPASSAVPFGPVFSIPKDQGSVHHELEIAILIGKALSRASTEQVAESIAGIGLGLDLTLRDVQDQLKEKGHPWERAKSFDGACPLTEFVAVNLASEDEWQAIGLTLEKNGQFQQQGSSAEMLFPILPLIAHMSEHFSLQPGDVILTGTPAGVGPLEVGDSLSAKLSLEDNVLLTCDGVVI</sequence>
<dbReference type="PANTHER" id="PTHR11820:SF7">
    <property type="entry name" value="ACYLPYRUVASE FAHD1, MITOCHONDRIAL"/>
    <property type="match status" value="1"/>
</dbReference>
<dbReference type="Pfam" id="PF01557">
    <property type="entry name" value="FAA_hydrolase"/>
    <property type="match status" value="1"/>
</dbReference>
<dbReference type="EvolutionaryTrace" id="D2YW46"/>
<dbReference type="PDB" id="3V77">
    <property type="method" value="X-ray"/>
    <property type="resolution" value="2.10 A"/>
    <property type="chains" value="A/B/C/D/E/F=1-224"/>
</dbReference>